<comment type="similarity">
    <text evidence="3 10">Belongs to the cytochrome P450 family.</text>
</comment>
<evidence type="ECO:0000256" key="2">
    <source>
        <dbReference type="ARBA" id="ARBA00004586"/>
    </source>
</evidence>
<keyword evidence="9 10" id="KW-0479">Metal-binding</keyword>
<evidence type="ECO:0000256" key="9">
    <source>
        <dbReference type="PIRSR" id="PIRSR602401-1"/>
    </source>
</evidence>
<dbReference type="GO" id="GO:0005506">
    <property type="term" value="F:iron ion binding"/>
    <property type="evidence" value="ECO:0007669"/>
    <property type="project" value="InterPro"/>
</dbReference>
<keyword evidence="7 10" id="KW-0503">Monooxygenase</keyword>
<dbReference type="SUPFAM" id="SSF48264">
    <property type="entry name" value="Cytochrome P450"/>
    <property type="match status" value="1"/>
</dbReference>
<evidence type="ECO:0000256" key="8">
    <source>
        <dbReference type="ARBA" id="ARBA00023136"/>
    </source>
</evidence>
<comment type="cofactor">
    <cofactor evidence="1 9">
        <name>heme</name>
        <dbReference type="ChEBI" id="CHEBI:30413"/>
    </cofactor>
</comment>
<organism evidence="11 12">
    <name type="scientific">Trichonephila inaurata madagascariensis</name>
    <dbReference type="NCBI Taxonomy" id="2747483"/>
    <lineage>
        <taxon>Eukaryota</taxon>
        <taxon>Metazoa</taxon>
        <taxon>Ecdysozoa</taxon>
        <taxon>Arthropoda</taxon>
        <taxon>Chelicerata</taxon>
        <taxon>Arachnida</taxon>
        <taxon>Araneae</taxon>
        <taxon>Araneomorphae</taxon>
        <taxon>Entelegynae</taxon>
        <taxon>Araneoidea</taxon>
        <taxon>Nephilidae</taxon>
        <taxon>Trichonephila</taxon>
        <taxon>Trichonephila inaurata</taxon>
    </lineage>
</organism>
<name>A0A8X7CIM8_9ARAC</name>
<keyword evidence="5" id="KW-0256">Endoplasmic reticulum</keyword>
<dbReference type="PANTHER" id="PTHR24291:SF189">
    <property type="entry name" value="CYTOCHROME P450 4C3-RELATED"/>
    <property type="match status" value="1"/>
</dbReference>
<dbReference type="GO" id="GO:0004497">
    <property type="term" value="F:monooxygenase activity"/>
    <property type="evidence" value="ECO:0007669"/>
    <property type="project" value="UniProtKB-KW"/>
</dbReference>
<evidence type="ECO:0000313" key="11">
    <source>
        <dbReference type="EMBL" id="GFY66995.1"/>
    </source>
</evidence>
<accession>A0A8X7CIM8</accession>
<reference evidence="11" key="1">
    <citation type="submission" date="2020-08" db="EMBL/GenBank/DDBJ databases">
        <title>Multicomponent nature underlies the extraordinary mechanical properties of spider dragline silk.</title>
        <authorList>
            <person name="Kono N."/>
            <person name="Nakamura H."/>
            <person name="Mori M."/>
            <person name="Yoshida Y."/>
            <person name="Ohtoshi R."/>
            <person name="Malay A.D."/>
            <person name="Moran D.A.P."/>
            <person name="Tomita M."/>
            <person name="Numata K."/>
            <person name="Arakawa K."/>
        </authorList>
    </citation>
    <scope>NUCLEOTIDE SEQUENCE</scope>
</reference>
<dbReference type="InterPro" id="IPR002401">
    <property type="entry name" value="Cyt_P450_E_grp-I"/>
</dbReference>
<evidence type="ECO:0000256" key="4">
    <source>
        <dbReference type="ARBA" id="ARBA00022617"/>
    </source>
</evidence>
<evidence type="ECO:0000256" key="7">
    <source>
        <dbReference type="ARBA" id="ARBA00023033"/>
    </source>
</evidence>
<dbReference type="InterPro" id="IPR050196">
    <property type="entry name" value="Cytochrome_P450_Monoox"/>
</dbReference>
<proteinExistence type="inferred from homology"/>
<comment type="caution">
    <text evidence="11">The sequence shown here is derived from an EMBL/GenBank/DDBJ whole genome shotgun (WGS) entry which is preliminary data.</text>
</comment>
<dbReference type="InterPro" id="IPR001128">
    <property type="entry name" value="Cyt_P450"/>
</dbReference>
<evidence type="ECO:0000256" key="5">
    <source>
        <dbReference type="ARBA" id="ARBA00022824"/>
    </source>
</evidence>
<dbReference type="OrthoDB" id="6429558at2759"/>
<dbReference type="InterPro" id="IPR036396">
    <property type="entry name" value="Cyt_P450_sf"/>
</dbReference>
<dbReference type="GO" id="GO:0020037">
    <property type="term" value="F:heme binding"/>
    <property type="evidence" value="ECO:0007669"/>
    <property type="project" value="InterPro"/>
</dbReference>
<keyword evidence="12" id="KW-1185">Reference proteome</keyword>
<gene>
    <name evidence="11" type="ORF">TNIN_355961</name>
</gene>
<dbReference type="EMBL" id="BMAV01016313">
    <property type="protein sequence ID" value="GFY66995.1"/>
    <property type="molecule type" value="Genomic_DNA"/>
</dbReference>
<dbReference type="PRINTS" id="PR00463">
    <property type="entry name" value="EP450I"/>
</dbReference>
<keyword evidence="6 9" id="KW-0408">Iron</keyword>
<dbReference type="GO" id="GO:0005789">
    <property type="term" value="C:endoplasmic reticulum membrane"/>
    <property type="evidence" value="ECO:0007669"/>
    <property type="project" value="UniProtKB-SubCell"/>
</dbReference>
<comment type="subcellular location">
    <subcellularLocation>
        <location evidence="2">Endoplasmic reticulum membrane</location>
    </subcellularLocation>
</comment>
<dbReference type="GO" id="GO:0016705">
    <property type="term" value="F:oxidoreductase activity, acting on paired donors, with incorporation or reduction of molecular oxygen"/>
    <property type="evidence" value="ECO:0007669"/>
    <property type="project" value="InterPro"/>
</dbReference>
<evidence type="ECO:0000256" key="3">
    <source>
        <dbReference type="ARBA" id="ARBA00010617"/>
    </source>
</evidence>
<sequence>ECSIPKGTTCIVLLYFLHKDKEVFPDPERFDPDRFLPENAVNIPEFGFIPFSAGARNCIGNKIAQ</sequence>
<dbReference type="AlphaFoldDB" id="A0A8X7CIM8"/>
<dbReference type="PANTHER" id="PTHR24291">
    <property type="entry name" value="CYTOCHROME P450 FAMILY 4"/>
    <property type="match status" value="1"/>
</dbReference>
<dbReference type="Pfam" id="PF00067">
    <property type="entry name" value="p450"/>
    <property type="match status" value="1"/>
</dbReference>
<dbReference type="InterPro" id="IPR017972">
    <property type="entry name" value="Cyt_P450_CS"/>
</dbReference>
<feature type="non-terminal residue" evidence="11">
    <location>
        <position position="1"/>
    </location>
</feature>
<evidence type="ECO:0000256" key="1">
    <source>
        <dbReference type="ARBA" id="ARBA00001971"/>
    </source>
</evidence>
<keyword evidence="10" id="KW-0560">Oxidoreductase</keyword>
<evidence type="ECO:0000256" key="10">
    <source>
        <dbReference type="RuleBase" id="RU000461"/>
    </source>
</evidence>
<evidence type="ECO:0008006" key="13">
    <source>
        <dbReference type="Google" id="ProtNLM"/>
    </source>
</evidence>
<evidence type="ECO:0000313" key="12">
    <source>
        <dbReference type="Proteomes" id="UP000886998"/>
    </source>
</evidence>
<protein>
    <recommendedName>
        <fullName evidence="13">Cytochrome P450</fullName>
    </recommendedName>
</protein>
<feature type="binding site" description="axial binding residue" evidence="9">
    <location>
        <position position="58"/>
    </location>
    <ligand>
        <name>heme</name>
        <dbReference type="ChEBI" id="CHEBI:30413"/>
    </ligand>
    <ligandPart>
        <name>Fe</name>
        <dbReference type="ChEBI" id="CHEBI:18248"/>
    </ligandPart>
</feature>
<dbReference type="Proteomes" id="UP000886998">
    <property type="component" value="Unassembled WGS sequence"/>
</dbReference>
<dbReference type="PROSITE" id="PS00086">
    <property type="entry name" value="CYTOCHROME_P450"/>
    <property type="match status" value="1"/>
</dbReference>
<dbReference type="Gene3D" id="1.10.630.10">
    <property type="entry name" value="Cytochrome P450"/>
    <property type="match status" value="1"/>
</dbReference>
<keyword evidence="8" id="KW-0472">Membrane</keyword>
<evidence type="ECO:0000256" key="6">
    <source>
        <dbReference type="ARBA" id="ARBA00023004"/>
    </source>
</evidence>
<keyword evidence="4 9" id="KW-0349">Heme</keyword>